<comment type="function">
    <text evidence="2">Catalyzes the formation of N(7)-methylguanine at position 46 (m7G46) in tRNA.</text>
</comment>
<evidence type="ECO:0000256" key="1">
    <source>
        <dbReference type="ARBA" id="ARBA00000142"/>
    </source>
</evidence>
<evidence type="ECO:0000256" key="2">
    <source>
        <dbReference type="ARBA" id="ARBA00003015"/>
    </source>
</evidence>
<keyword evidence="6" id="KW-0949">S-adenosyl-L-methionine</keyword>
<organism evidence="8 9">
    <name type="scientific">Flavisolibacter ginsenosidimutans</name>
    <dbReference type="NCBI Taxonomy" id="661481"/>
    <lineage>
        <taxon>Bacteria</taxon>
        <taxon>Pseudomonadati</taxon>
        <taxon>Bacteroidota</taxon>
        <taxon>Chitinophagia</taxon>
        <taxon>Chitinophagales</taxon>
        <taxon>Chitinophagaceae</taxon>
        <taxon>Flavisolibacter</taxon>
    </lineage>
</organism>
<comment type="catalytic activity">
    <reaction evidence="1">
        <text>guanosine(46) in tRNA + S-adenosyl-L-methionine = N(7)-methylguanosine(46) in tRNA + S-adenosyl-L-homocysteine</text>
        <dbReference type="Rhea" id="RHEA:42708"/>
        <dbReference type="Rhea" id="RHEA-COMP:10188"/>
        <dbReference type="Rhea" id="RHEA-COMP:10189"/>
        <dbReference type="ChEBI" id="CHEBI:57856"/>
        <dbReference type="ChEBI" id="CHEBI:59789"/>
        <dbReference type="ChEBI" id="CHEBI:74269"/>
        <dbReference type="ChEBI" id="CHEBI:74480"/>
        <dbReference type="EC" id="2.1.1.33"/>
    </reaction>
</comment>
<keyword evidence="5 8" id="KW-0808">Transferase</keyword>
<dbReference type="Gene3D" id="3.40.50.150">
    <property type="entry name" value="Vaccinia Virus protein VP39"/>
    <property type="match status" value="1"/>
</dbReference>
<sequence length="236" mass="27266">MGQKKLVRFAELETFSNVLQYPENTQGTWNTFFENRNPLVLELACGKGEYTVGLAELYPTKNFIGVDKKGNRLWVGAKKAINHHRRNVAFLRIQIEQIEQYFGTEEVDEIWITFPDPQLRISKAKKRLTHPRFLRSYFQILKPGGKIHLKTDSPDLYNFTKKVAGMYGCKILQDVDDVHAAPGLRQELYIKTHYESLDIAGSNRVHYLCFSLPEHLPSPLLDKTLQQQLRDEAGMD</sequence>
<dbReference type="CDD" id="cd02440">
    <property type="entry name" value="AdoMet_MTases"/>
    <property type="match status" value="1"/>
</dbReference>
<dbReference type="KEGG" id="fgg:FSB75_14195"/>
<gene>
    <name evidence="8" type="primary">trmB</name>
    <name evidence="8" type="ORF">FSB75_14195</name>
</gene>
<evidence type="ECO:0000256" key="3">
    <source>
        <dbReference type="ARBA" id="ARBA00011977"/>
    </source>
</evidence>
<dbReference type="Pfam" id="PF02390">
    <property type="entry name" value="Methyltransf_4"/>
    <property type="match status" value="1"/>
</dbReference>
<evidence type="ECO:0000256" key="4">
    <source>
        <dbReference type="ARBA" id="ARBA00022603"/>
    </source>
</evidence>
<name>A0A5B8UKU8_9BACT</name>
<dbReference type="InterPro" id="IPR029063">
    <property type="entry name" value="SAM-dependent_MTases_sf"/>
</dbReference>
<protein>
    <recommendedName>
        <fullName evidence="3">tRNA (guanine(46)-N(7))-methyltransferase</fullName>
        <ecNumber evidence="3">2.1.1.33</ecNumber>
    </recommendedName>
</protein>
<evidence type="ECO:0000256" key="6">
    <source>
        <dbReference type="ARBA" id="ARBA00022691"/>
    </source>
</evidence>
<dbReference type="Proteomes" id="UP000321204">
    <property type="component" value="Chromosome"/>
</dbReference>
<evidence type="ECO:0000256" key="5">
    <source>
        <dbReference type="ARBA" id="ARBA00022679"/>
    </source>
</evidence>
<keyword evidence="7" id="KW-0819">tRNA processing</keyword>
<proteinExistence type="predicted"/>
<dbReference type="GO" id="GO:0008176">
    <property type="term" value="F:tRNA (guanine(46)-N7)-methyltransferase activity"/>
    <property type="evidence" value="ECO:0007669"/>
    <property type="project" value="UniProtKB-EC"/>
</dbReference>
<dbReference type="PANTHER" id="PTHR23417">
    <property type="entry name" value="3-DEOXY-D-MANNO-OCTULOSONIC-ACID TRANSFERASE/TRNA GUANINE-N 7 - -METHYLTRANSFERASE"/>
    <property type="match status" value="1"/>
</dbReference>
<dbReference type="AlphaFoldDB" id="A0A5B8UKU8"/>
<dbReference type="EC" id="2.1.1.33" evidence="3"/>
<dbReference type="PROSITE" id="PS51625">
    <property type="entry name" value="SAM_MT_TRMB"/>
    <property type="match status" value="1"/>
</dbReference>
<dbReference type="GO" id="GO:0043527">
    <property type="term" value="C:tRNA methyltransferase complex"/>
    <property type="evidence" value="ECO:0007669"/>
    <property type="project" value="TreeGrafter"/>
</dbReference>
<keyword evidence="9" id="KW-1185">Reference proteome</keyword>
<dbReference type="EMBL" id="CP042433">
    <property type="protein sequence ID" value="QEC57002.1"/>
    <property type="molecule type" value="Genomic_DNA"/>
</dbReference>
<evidence type="ECO:0000313" key="8">
    <source>
        <dbReference type="EMBL" id="QEC57002.1"/>
    </source>
</evidence>
<reference evidence="8 9" key="1">
    <citation type="journal article" date="2015" name="Int. J. Syst. Evol. Microbiol.">
        <title>Flavisolibacter ginsenosidimutans sp. nov., with ginsenoside-converting activity isolated from soil used for cultivating ginseng.</title>
        <authorList>
            <person name="Zhao Y."/>
            <person name="Liu Q."/>
            <person name="Kang M.S."/>
            <person name="Jin F."/>
            <person name="Yu H."/>
            <person name="Im W.T."/>
        </authorList>
    </citation>
    <scope>NUCLEOTIDE SEQUENCE [LARGE SCALE GENOMIC DNA]</scope>
    <source>
        <strain evidence="8 9">Gsoil 636</strain>
    </source>
</reference>
<accession>A0A5B8UKU8</accession>
<dbReference type="OrthoDB" id="9802090at2"/>
<dbReference type="InterPro" id="IPR003358">
    <property type="entry name" value="tRNA_(Gua-N-7)_MeTrfase_Trmb"/>
</dbReference>
<dbReference type="SUPFAM" id="SSF53335">
    <property type="entry name" value="S-adenosyl-L-methionine-dependent methyltransferases"/>
    <property type="match status" value="1"/>
</dbReference>
<dbReference type="NCBIfam" id="NF001080">
    <property type="entry name" value="PRK00121.2-2"/>
    <property type="match status" value="1"/>
</dbReference>
<dbReference type="RefSeq" id="WP_146788837.1">
    <property type="nucleotide sequence ID" value="NZ_BAABIO010000003.1"/>
</dbReference>
<evidence type="ECO:0000256" key="7">
    <source>
        <dbReference type="ARBA" id="ARBA00022694"/>
    </source>
</evidence>
<keyword evidence="4 8" id="KW-0489">Methyltransferase</keyword>
<dbReference type="PANTHER" id="PTHR23417:SF14">
    <property type="entry name" value="PENTACOTRIPEPTIDE-REPEAT REGION OF PRORP DOMAIN-CONTAINING PROTEIN"/>
    <property type="match status" value="1"/>
</dbReference>
<evidence type="ECO:0000313" key="9">
    <source>
        <dbReference type="Proteomes" id="UP000321204"/>
    </source>
</evidence>